<feature type="compositionally biased region" description="Basic and acidic residues" evidence="4">
    <location>
        <begin position="746"/>
        <end position="764"/>
    </location>
</feature>
<dbReference type="Pfam" id="PF23569">
    <property type="entry name" value="NBD_SMAX1"/>
    <property type="match status" value="1"/>
</dbReference>
<evidence type="ECO:0000256" key="4">
    <source>
        <dbReference type="SAM" id="MobiDB-lite"/>
    </source>
</evidence>
<dbReference type="InterPro" id="IPR036628">
    <property type="entry name" value="Clp_N_dom_sf"/>
</dbReference>
<feature type="compositionally biased region" description="Low complexity" evidence="4">
    <location>
        <begin position="522"/>
        <end position="541"/>
    </location>
</feature>
<dbReference type="InterPro" id="IPR051650">
    <property type="entry name" value="SL_signaling_regulator"/>
</dbReference>
<dbReference type="InterPro" id="IPR058680">
    <property type="entry name" value="NBD_SMAX1-like"/>
</dbReference>
<feature type="domain" description="Clp R" evidence="5">
    <location>
        <begin position="8"/>
        <end position="171"/>
    </location>
</feature>
<comment type="similarity">
    <text evidence="1">Belongs to the ClpA/ClpB family.</text>
</comment>
<dbReference type="EMBL" id="JACGWM010000016">
    <property type="protein sequence ID" value="KAL0322082.1"/>
    <property type="molecule type" value="Genomic_DNA"/>
</dbReference>
<gene>
    <name evidence="6" type="ORF">Scaly_2504600</name>
</gene>
<dbReference type="PANTHER" id="PTHR43572">
    <property type="entry name" value="CHAPERONE PROTEIN CLPD, CHLOROPLASTIC"/>
    <property type="match status" value="1"/>
</dbReference>
<sequence length="804" mass="89732">MRTGGYTLQQSLTLESAAVVKQAVSLARRRGHAQVTPLHVASAMISSSTGLLKRACLQSNSHPLQCKALELCFNVALNRLPTSASTPLISSHSHIPSLSNALVAAFKRAQAHQRRGSIENQQQQPILALKVEVEQLVISILDDPSVSRVMREAGFISTQVKTNVEKAVSLEKCSSPHHSKEISTKTLVLGNSNPPQAMTTTSLNTAESLVKGLIEKFDKRDVPEDMKSVQFLSVPLFTLRNISREEFEVKLGELRALVRSYVSRGVVLYLGDLGWVSDYWCKCNGEQRDVYYYCPVVYMIMELSKLICGAGESKKLWLMGVATFQTYAKCRTGRPSLETLWSLHPLTIPVGNLALSLSLDSEKEPVDDLNWLFQKAGIKNELNFCSDCSVNFKKEAQAVMSCKQEPTSSSLPTWLQQYKDENRRIDQECEKLKDLCKKWNSICTSVHKKPHFLGKVFNLSSPSPASSSTSTSSNGLNKSNLHKTLLNWPVVFEPSRPYKEHQTFLFEKDDEVSKPSSSAAKPELLSNPNSSPNSASSSEASQEIMEFSHRYKELSSENLNILCSALEKKVPWQKDIIPEIVSTILRCRSGMAMRSRSSNKNQNREESWLFFLGVDHDGKETIARELAKNVFGSYDNFIAIGISSFSSSTRADSNEEVSNKRARNEHGGSLYDRFSDAVRDNPSRVFYLEDVDQLDHRSLRQLKSAIKNGSIALADGEIVLMRDAIIVFSCENFISESRSAPSPPTAEKRCEKEEENSDEQKECRVLDLNIATDDGDDELDQSSDSETGILDLVDKKVVFKIRVL</sequence>
<dbReference type="SUPFAM" id="SSF81923">
    <property type="entry name" value="Double Clp-N motif"/>
    <property type="match status" value="1"/>
</dbReference>
<feature type="region of interest" description="Disordered" evidence="4">
    <location>
        <begin position="509"/>
        <end position="542"/>
    </location>
</feature>
<name>A0AAW2LRZ6_9LAMI</name>
<dbReference type="Pfam" id="PF02861">
    <property type="entry name" value="Clp_N"/>
    <property type="match status" value="1"/>
</dbReference>
<evidence type="ECO:0000256" key="2">
    <source>
        <dbReference type="ARBA" id="ARBA00022737"/>
    </source>
</evidence>
<feature type="region of interest" description="Disordered" evidence="4">
    <location>
        <begin position="737"/>
        <end position="764"/>
    </location>
</feature>
<dbReference type="PROSITE" id="PS51903">
    <property type="entry name" value="CLP_R"/>
    <property type="match status" value="1"/>
</dbReference>
<organism evidence="6">
    <name type="scientific">Sesamum calycinum</name>
    <dbReference type="NCBI Taxonomy" id="2727403"/>
    <lineage>
        <taxon>Eukaryota</taxon>
        <taxon>Viridiplantae</taxon>
        <taxon>Streptophyta</taxon>
        <taxon>Embryophyta</taxon>
        <taxon>Tracheophyta</taxon>
        <taxon>Spermatophyta</taxon>
        <taxon>Magnoliopsida</taxon>
        <taxon>eudicotyledons</taxon>
        <taxon>Gunneridae</taxon>
        <taxon>Pentapetalae</taxon>
        <taxon>asterids</taxon>
        <taxon>lamiids</taxon>
        <taxon>Lamiales</taxon>
        <taxon>Pedaliaceae</taxon>
        <taxon>Sesamum</taxon>
    </lineage>
</organism>
<proteinExistence type="inferred from homology"/>
<dbReference type="Gene3D" id="1.10.1780.10">
    <property type="entry name" value="Clp, N-terminal domain"/>
    <property type="match status" value="1"/>
</dbReference>
<evidence type="ECO:0000259" key="5">
    <source>
        <dbReference type="PROSITE" id="PS51903"/>
    </source>
</evidence>
<dbReference type="PANTHER" id="PTHR43572:SF80">
    <property type="entry name" value="PROTEIN SMAX1-LIKE 3-LIKE"/>
    <property type="match status" value="1"/>
</dbReference>
<evidence type="ECO:0000256" key="3">
    <source>
        <dbReference type="PROSITE-ProRule" id="PRU01251"/>
    </source>
</evidence>
<reference evidence="6" key="1">
    <citation type="submission" date="2020-06" db="EMBL/GenBank/DDBJ databases">
        <authorList>
            <person name="Li T."/>
            <person name="Hu X."/>
            <person name="Zhang T."/>
            <person name="Song X."/>
            <person name="Zhang H."/>
            <person name="Dai N."/>
            <person name="Sheng W."/>
            <person name="Hou X."/>
            <person name="Wei L."/>
        </authorList>
    </citation>
    <scope>NUCLEOTIDE SEQUENCE</scope>
    <source>
        <strain evidence="6">KEN8</strain>
        <tissue evidence="6">Leaf</tissue>
    </source>
</reference>
<dbReference type="InterPro" id="IPR004176">
    <property type="entry name" value="Clp_R_N"/>
</dbReference>
<protein>
    <submittedName>
        <fullName evidence="6">Protein SMAX1-LIKE 3</fullName>
    </submittedName>
</protein>
<accession>A0AAW2LRZ6</accession>
<comment type="caution">
    <text evidence="6">The sequence shown here is derived from an EMBL/GenBank/DDBJ whole genome shotgun (WGS) entry which is preliminary data.</text>
</comment>
<evidence type="ECO:0000313" key="6">
    <source>
        <dbReference type="EMBL" id="KAL0322082.1"/>
    </source>
</evidence>
<reference evidence="6" key="2">
    <citation type="journal article" date="2024" name="Plant">
        <title>Genomic evolution and insights into agronomic trait innovations of Sesamum species.</title>
        <authorList>
            <person name="Miao H."/>
            <person name="Wang L."/>
            <person name="Qu L."/>
            <person name="Liu H."/>
            <person name="Sun Y."/>
            <person name="Le M."/>
            <person name="Wang Q."/>
            <person name="Wei S."/>
            <person name="Zheng Y."/>
            <person name="Lin W."/>
            <person name="Duan Y."/>
            <person name="Cao H."/>
            <person name="Xiong S."/>
            <person name="Wang X."/>
            <person name="Wei L."/>
            <person name="Li C."/>
            <person name="Ma Q."/>
            <person name="Ju M."/>
            <person name="Zhao R."/>
            <person name="Li G."/>
            <person name="Mu C."/>
            <person name="Tian Q."/>
            <person name="Mei H."/>
            <person name="Zhang T."/>
            <person name="Gao T."/>
            <person name="Zhang H."/>
        </authorList>
    </citation>
    <scope>NUCLEOTIDE SEQUENCE</scope>
    <source>
        <strain evidence="6">KEN8</strain>
    </source>
</reference>
<dbReference type="SUPFAM" id="SSF52540">
    <property type="entry name" value="P-loop containing nucleoside triphosphate hydrolases"/>
    <property type="match status" value="1"/>
</dbReference>
<dbReference type="AlphaFoldDB" id="A0AAW2LRZ6"/>
<keyword evidence="2 3" id="KW-0677">Repeat</keyword>
<evidence type="ECO:0000256" key="1">
    <source>
        <dbReference type="ARBA" id="ARBA00008675"/>
    </source>
</evidence>
<dbReference type="Gene3D" id="3.40.50.300">
    <property type="entry name" value="P-loop containing nucleotide triphosphate hydrolases"/>
    <property type="match status" value="1"/>
</dbReference>
<dbReference type="InterPro" id="IPR027417">
    <property type="entry name" value="P-loop_NTPase"/>
</dbReference>